<keyword evidence="5" id="KW-0349">Heme</keyword>
<reference evidence="16" key="1">
    <citation type="submission" date="2024-04" db="EMBL/GenBank/DDBJ databases">
        <title>Phylogenomic analyses of a clade within the roseobacter group suggest taxonomic reassignments of species of the genera Aestuariivita, Citreicella, Loktanella, Nautella, Pelagibaca, Ruegeria, Thalassobius, Thiobacimonas and Tropicibacter, and the proposal o.</title>
        <authorList>
            <person name="Jeon C.O."/>
        </authorList>
    </citation>
    <scope>NUCLEOTIDE SEQUENCE [LARGE SCALE GENOMIC DNA]</scope>
    <source>
        <strain evidence="16">SS1-5</strain>
        <plasmid evidence="16">pSS1-5</plasmid>
    </source>
</reference>
<dbReference type="GO" id="GO:0020037">
    <property type="term" value="F:heme binding"/>
    <property type="evidence" value="ECO:0007669"/>
    <property type="project" value="TreeGrafter"/>
</dbReference>
<evidence type="ECO:0000256" key="13">
    <source>
        <dbReference type="SAM" id="Phobius"/>
    </source>
</evidence>
<evidence type="ECO:0000256" key="7">
    <source>
        <dbReference type="ARBA" id="ARBA00022723"/>
    </source>
</evidence>
<keyword evidence="8" id="KW-0249">Electron transport</keyword>
<name>A0AAN0MCN1_9RHOB</name>
<dbReference type="Pfam" id="PF01292">
    <property type="entry name" value="Ni_hydr_CYTB"/>
    <property type="match status" value="1"/>
</dbReference>
<feature type="domain" description="Cytochrome b561 bacterial/Ni-hydrogenase" evidence="14">
    <location>
        <begin position="4"/>
        <end position="174"/>
    </location>
</feature>
<keyword evidence="7" id="KW-0479">Metal-binding</keyword>
<evidence type="ECO:0000256" key="6">
    <source>
        <dbReference type="ARBA" id="ARBA00022692"/>
    </source>
</evidence>
<evidence type="ECO:0000256" key="12">
    <source>
        <dbReference type="ARBA" id="ARBA00037975"/>
    </source>
</evidence>
<dbReference type="InterPro" id="IPR016174">
    <property type="entry name" value="Di-haem_cyt_TM"/>
</dbReference>
<dbReference type="PANTHER" id="PTHR30529:SF7">
    <property type="entry name" value="CYTOCHROME B561 BACTERIAL_NI-HYDROGENASE DOMAIN-CONTAINING PROTEIN"/>
    <property type="match status" value="1"/>
</dbReference>
<dbReference type="GO" id="GO:0022904">
    <property type="term" value="P:respiratory electron transport chain"/>
    <property type="evidence" value="ECO:0007669"/>
    <property type="project" value="InterPro"/>
</dbReference>
<evidence type="ECO:0000256" key="1">
    <source>
        <dbReference type="ARBA" id="ARBA00001970"/>
    </source>
</evidence>
<accession>A0AAN0MCN1</accession>
<geneLocation type="plasmid" evidence="15 16">
    <name>pSS1-5</name>
</geneLocation>
<dbReference type="Gene3D" id="1.20.950.20">
    <property type="entry name" value="Transmembrane di-heme cytochromes, Chain C"/>
    <property type="match status" value="2"/>
</dbReference>
<feature type="transmembrane region" description="Helical" evidence="13">
    <location>
        <begin position="12"/>
        <end position="31"/>
    </location>
</feature>
<keyword evidence="4" id="KW-1003">Cell membrane</keyword>
<dbReference type="InterPro" id="IPR052168">
    <property type="entry name" value="Cytochrome_b561_oxidase"/>
</dbReference>
<dbReference type="GO" id="GO:0009055">
    <property type="term" value="F:electron transfer activity"/>
    <property type="evidence" value="ECO:0007669"/>
    <property type="project" value="InterPro"/>
</dbReference>
<evidence type="ECO:0000313" key="15">
    <source>
        <dbReference type="EMBL" id="WZU65591.1"/>
    </source>
</evidence>
<evidence type="ECO:0000256" key="3">
    <source>
        <dbReference type="ARBA" id="ARBA00022448"/>
    </source>
</evidence>
<protein>
    <submittedName>
        <fullName evidence="15">Cytochrome b</fullName>
    </submittedName>
</protein>
<keyword evidence="6 13" id="KW-0812">Transmembrane</keyword>
<evidence type="ECO:0000259" key="14">
    <source>
        <dbReference type="Pfam" id="PF01292"/>
    </source>
</evidence>
<dbReference type="RefSeq" id="WP_342074934.1">
    <property type="nucleotide sequence ID" value="NZ_CP151764.2"/>
</dbReference>
<proteinExistence type="inferred from homology"/>
<gene>
    <name evidence="15" type="ORF">AABB31_00250</name>
</gene>
<keyword evidence="9 13" id="KW-1133">Transmembrane helix</keyword>
<evidence type="ECO:0000313" key="16">
    <source>
        <dbReference type="Proteomes" id="UP001470809"/>
    </source>
</evidence>
<dbReference type="AlphaFoldDB" id="A0AAN0MCN1"/>
<feature type="transmembrane region" description="Helical" evidence="13">
    <location>
        <begin position="89"/>
        <end position="111"/>
    </location>
</feature>
<feature type="transmembrane region" description="Helical" evidence="13">
    <location>
        <begin position="43"/>
        <end position="61"/>
    </location>
</feature>
<evidence type="ECO:0000256" key="9">
    <source>
        <dbReference type="ARBA" id="ARBA00022989"/>
    </source>
</evidence>
<dbReference type="KEGG" id="yrh:AABB31_00250"/>
<keyword evidence="10" id="KW-0408">Iron</keyword>
<organism evidence="15 16">
    <name type="scientific">Yoonia rhodophyticola</name>
    <dbReference type="NCBI Taxonomy" id="3137370"/>
    <lineage>
        <taxon>Bacteria</taxon>
        <taxon>Pseudomonadati</taxon>
        <taxon>Pseudomonadota</taxon>
        <taxon>Alphaproteobacteria</taxon>
        <taxon>Rhodobacterales</taxon>
        <taxon>Paracoccaceae</taxon>
        <taxon>Yoonia</taxon>
    </lineage>
</organism>
<comment type="similarity">
    <text evidence="12">Belongs to the cytochrome b561 family.</text>
</comment>
<dbReference type="GO" id="GO:0046872">
    <property type="term" value="F:metal ion binding"/>
    <property type="evidence" value="ECO:0007669"/>
    <property type="project" value="UniProtKB-KW"/>
</dbReference>
<comment type="cofactor">
    <cofactor evidence="1">
        <name>heme b</name>
        <dbReference type="ChEBI" id="CHEBI:60344"/>
    </cofactor>
</comment>
<keyword evidence="16" id="KW-1185">Reference proteome</keyword>
<dbReference type="SUPFAM" id="SSF81342">
    <property type="entry name" value="Transmembrane di-heme cytochromes"/>
    <property type="match status" value="1"/>
</dbReference>
<keyword evidence="11 13" id="KW-0472">Membrane</keyword>
<comment type="subcellular location">
    <subcellularLocation>
        <location evidence="2">Cell membrane</location>
        <topology evidence="2">Multi-pass membrane protein</topology>
    </subcellularLocation>
</comment>
<keyword evidence="15" id="KW-0614">Plasmid</keyword>
<evidence type="ECO:0000256" key="5">
    <source>
        <dbReference type="ARBA" id="ARBA00022617"/>
    </source>
</evidence>
<reference evidence="15 16" key="2">
    <citation type="submission" date="2024-08" db="EMBL/GenBank/DDBJ databases">
        <title>Phylogenomic analyses of a clade within the roseobacter group suggest taxonomic reassignments of species of the genera Aestuariivita, Citreicella, Loktanella, Nautella, Pelagibaca, Ruegeria, Thalassobius, Thiobacimonas and Tropicibacter, and the proposal o.</title>
        <authorList>
            <person name="Jeon C.O."/>
        </authorList>
    </citation>
    <scope>NUCLEOTIDE SEQUENCE [LARGE SCALE GENOMIC DNA]</scope>
    <source>
        <strain evidence="15 16">SS1-5</strain>
        <plasmid evidence="15 16">pSS1-5</plasmid>
    </source>
</reference>
<dbReference type="EMBL" id="CP151764">
    <property type="protein sequence ID" value="WZU65591.1"/>
    <property type="molecule type" value="Genomic_DNA"/>
</dbReference>
<sequence>MTTYNLTSRLNHWIAAPLFIAMLGFGFYLAYGGAPMPEKLPMIANHKAMGVLLLGFGLWRVGYRIKQGFALPVASLPSWQEAASRASHVILLASILLMPLSGLIMALFSGFPTDVFGLFTIPAIDKVDTVSGAARMAHKYIAYAFVLTLGVHVAAAIKHHIIDKDGTLVRMLKGLPTP</sequence>
<evidence type="ECO:0000256" key="4">
    <source>
        <dbReference type="ARBA" id="ARBA00022475"/>
    </source>
</evidence>
<dbReference type="Proteomes" id="UP001470809">
    <property type="component" value="Plasmid pSS1-5"/>
</dbReference>
<feature type="transmembrane region" description="Helical" evidence="13">
    <location>
        <begin position="140"/>
        <end position="157"/>
    </location>
</feature>
<dbReference type="InterPro" id="IPR011577">
    <property type="entry name" value="Cyt_b561_bac/Ni-Hgenase"/>
</dbReference>
<evidence type="ECO:0000256" key="8">
    <source>
        <dbReference type="ARBA" id="ARBA00022982"/>
    </source>
</evidence>
<dbReference type="PANTHER" id="PTHR30529">
    <property type="entry name" value="CYTOCHROME B561"/>
    <property type="match status" value="1"/>
</dbReference>
<dbReference type="GO" id="GO:0005886">
    <property type="term" value="C:plasma membrane"/>
    <property type="evidence" value="ECO:0007669"/>
    <property type="project" value="UniProtKB-SubCell"/>
</dbReference>
<evidence type="ECO:0000256" key="2">
    <source>
        <dbReference type="ARBA" id="ARBA00004651"/>
    </source>
</evidence>
<keyword evidence="3" id="KW-0813">Transport</keyword>
<evidence type="ECO:0000256" key="10">
    <source>
        <dbReference type="ARBA" id="ARBA00023004"/>
    </source>
</evidence>
<evidence type="ECO:0000256" key="11">
    <source>
        <dbReference type="ARBA" id="ARBA00023136"/>
    </source>
</evidence>